<dbReference type="InterPro" id="IPR018946">
    <property type="entry name" value="PhoD-like_MPP"/>
</dbReference>
<dbReference type="PANTHER" id="PTHR33987:SF1">
    <property type="entry name" value="CALCINEURIN-LIKE METALLO-PHOSPHOESTERASE SUPERFAMILY PROTEIN"/>
    <property type="match status" value="1"/>
</dbReference>
<gene>
    <name evidence="3" type="ORF">JKP88DRAFT_325065</name>
</gene>
<protein>
    <recommendedName>
        <fullName evidence="2">PhoD-like phosphatase metallophosphatase domain-containing protein</fullName>
    </recommendedName>
</protein>
<organism evidence="3 4">
    <name type="scientific">Tribonema minus</name>
    <dbReference type="NCBI Taxonomy" id="303371"/>
    <lineage>
        <taxon>Eukaryota</taxon>
        <taxon>Sar</taxon>
        <taxon>Stramenopiles</taxon>
        <taxon>Ochrophyta</taxon>
        <taxon>PX clade</taxon>
        <taxon>Xanthophyceae</taxon>
        <taxon>Tribonematales</taxon>
        <taxon>Tribonemataceae</taxon>
        <taxon>Tribonema</taxon>
    </lineage>
</organism>
<keyword evidence="1" id="KW-1133">Transmembrane helix</keyword>
<dbReference type="SUPFAM" id="SSF56300">
    <property type="entry name" value="Metallo-dependent phosphatases"/>
    <property type="match status" value="1"/>
</dbReference>
<keyword evidence="4" id="KW-1185">Reference proteome</keyword>
<dbReference type="Proteomes" id="UP000664859">
    <property type="component" value="Unassembled WGS sequence"/>
</dbReference>
<evidence type="ECO:0000313" key="3">
    <source>
        <dbReference type="EMBL" id="KAG5180066.1"/>
    </source>
</evidence>
<name>A0A835YRY6_9STRA</name>
<feature type="transmembrane region" description="Helical" evidence="1">
    <location>
        <begin position="274"/>
        <end position="294"/>
    </location>
</feature>
<comment type="caution">
    <text evidence="3">The sequence shown here is derived from an EMBL/GenBank/DDBJ whole genome shotgun (WGS) entry which is preliminary data.</text>
</comment>
<dbReference type="EMBL" id="JAFCMP010000418">
    <property type="protein sequence ID" value="KAG5180066.1"/>
    <property type="molecule type" value="Genomic_DNA"/>
</dbReference>
<proteinExistence type="predicted"/>
<dbReference type="InterPro" id="IPR029052">
    <property type="entry name" value="Metallo-depent_PP-like"/>
</dbReference>
<feature type="domain" description="PhoD-like phosphatase metallophosphatase" evidence="2">
    <location>
        <begin position="55"/>
        <end position="205"/>
    </location>
</feature>
<dbReference type="AlphaFoldDB" id="A0A835YRY6"/>
<evidence type="ECO:0000313" key="4">
    <source>
        <dbReference type="Proteomes" id="UP000664859"/>
    </source>
</evidence>
<keyword evidence="1" id="KW-0472">Membrane</keyword>
<dbReference type="OrthoDB" id="10266805at2759"/>
<reference evidence="3" key="1">
    <citation type="submission" date="2021-02" db="EMBL/GenBank/DDBJ databases">
        <title>First Annotated Genome of the Yellow-green Alga Tribonema minus.</title>
        <authorList>
            <person name="Mahan K.M."/>
        </authorList>
    </citation>
    <scope>NUCLEOTIDE SEQUENCE</scope>
    <source>
        <strain evidence="3">UTEX B ZZ1240</strain>
    </source>
</reference>
<accession>A0A835YRY6</accession>
<keyword evidence="1" id="KW-0812">Transmembrane</keyword>
<sequence>MDEFLNFIGASKGDPRRQQNAIYSSHVLGPAGREVKATWRLVTGQLCIGGHYGGDMLGEEQWAWLKGQLRAAQLHSHIIVSTVQVFTSCPIAESWGHFPAARRRLLQLLEATRPRGTMFISGDVHLAELISGIPPAPAIVEIEGNAKRHAPEREVLEVTSSGLTHSCAGRYGTTLCRTMLNHWNTHRPRAEAYYAWQNFGSARIDWGGCEEGCDGNGSKADVCAATATFNVHDAHGNIVLSTQRSSCRRWSLGEEGIDSVISVLEHGQCAQNRAFVASVAVIAFVVISSLARLVRRKSKKLD</sequence>
<evidence type="ECO:0000259" key="2">
    <source>
        <dbReference type="Pfam" id="PF09423"/>
    </source>
</evidence>
<dbReference type="Gene3D" id="3.60.21.70">
    <property type="entry name" value="PhoD-like phosphatase"/>
    <property type="match status" value="1"/>
</dbReference>
<dbReference type="InterPro" id="IPR038607">
    <property type="entry name" value="PhoD-like_sf"/>
</dbReference>
<dbReference type="PANTHER" id="PTHR33987">
    <property type="entry name" value="CALCINEURIN-LIKE METALLO-PHOSPHOESTERASE SUPERFAMILY PROTEIN"/>
    <property type="match status" value="1"/>
</dbReference>
<dbReference type="Pfam" id="PF09423">
    <property type="entry name" value="PhoD"/>
    <property type="match status" value="1"/>
</dbReference>
<evidence type="ECO:0000256" key="1">
    <source>
        <dbReference type="SAM" id="Phobius"/>
    </source>
</evidence>